<keyword evidence="3" id="KW-1185">Reference proteome</keyword>
<feature type="compositionally biased region" description="Polar residues" evidence="1">
    <location>
        <begin position="1"/>
        <end position="14"/>
    </location>
</feature>
<name>A0A0D2I4N9_9EURO</name>
<dbReference type="GeneID" id="25297915"/>
<dbReference type="VEuPathDB" id="FungiDB:Z518_09844"/>
<dbReference type="OrthoDB" id="4149590at2759"/>
<dbReference type="EMBL" id="KN847482">
    <property type="protein sequence ID" value="KIX00779.1"/>
    <property type="molecule type" value="Genomic_DNA"/>
</dbReference>
<evidence type="ECO:0000313" key="3">
    <source>
        <dbReference type="Proteomes" id="UP000053617"/>
    </source>
</evidence>
<dbReference type="HOGENOM" id="CLU_1468981_0_0_1"/>
<proteinExistence type="predicted"/>
<dbReference type="Proteomes" id="UP000053617">
    <property type="component" value="Unassembled WGS sequence"/>
</dbReference>
<dbReference type="AlphaFoldDB" id="A0A0D2I4N9"/>
<accession>A0A0D2I4N9</accession>
<evidence type="ECO:0000313" key="2">
    <source>
        <dbReference type="EMBL" id="KIX00779.1"/>
    </source>
</evidence>
<sequence>MSTSVNTVTSSGAQSSTSVCSFSSTTLSGVEYRSYHYRECHSAYYTQSTTSMGSGMTTTQFTTTTGSSSITTTSTSSAGTTTTTTTQYTQLPPHYSPLVSTGYASARSAFLNIRTLCLGSNDVAANQASYPITLGAYNYQKVALSNNQNVVEEVECYMDTRTGPTPSASYRNIYSLECYMDICT</sequence>
<evidence type="ECO:0000256" key="1">
    <source>
        <dbReference type="SAM" id="MobiDB-lite"/>
    </source>
</evidence>
<feature type="region of interest" description="Disordered" evidence="1">
    <location>
        <begin position="1"/>
        <end position="20"/>
    </location>
</feature>
<protein>
    <submittedName>
        <fullName evidence="2">Uncharacterized protein</fullName>
    </submittedName>
</protein>
<organism evidence="2 3">
    <name type="scientific">Rhinocladiella mackenziei CBS 650.93</name>
    <dbReference type="NCBI Taxonomy" id="1442369"/>
    <lineage>
        <taxon>Eukaryota</taxon>
        <taxon>Fungi</taxon>
        <taxon>Dikarya</taxon>
        <taxon>Ascomycota</taxon>
        <taxon>Pezizomycotina</taxon>
        <taxon>Eurotiomycetes</taxon>
        <taxon>Chaetothyriomycetidae</taxon>
        <taxon>Chaetothyriales</taxon>
        <taxon>Herpotrichiellaceae</taxon>
        <taxon>Rhinocladiella</taxon>
    </lineage>
</organism>
<feature type="region of interest" description="Disordered" evidence="1">
    <location>
        <begin position="63"/>
        <end position="85"/>
    </location>
</feature>
<reference evidence="2 3" key="1">
    <citation type="submission" date="2015-01" db="EMBL/GenBank/DDBJ databases">
        <title>The Genome Sequence of Rhinocladiella mackenzie CBS 650.93.</title>
        <authorList>
            <consortium name="The Broad Institute Genomics Platform"/>
            <person name="Cuomo C."/>
            <person name="de Hoog S."/>
            <person name="Gorbushina A."/>
            <person name="Stielow B."/>
            <person name="Teixiera M."/>
            <person name="Abouelleil A."/>
            <person name="Chapman S.B."/>
            <person name="Priest M."/>
            <person name="Young S.K."/>
            <person name="Wortman J."/>
            <person name="Nusbaum C."/>
            <person name="Birren B."/>
        </authorList>
    </citation>
    <scope>NUCLEOTIDE SEQUENCE [LARGE SCALE GENOMIC DNA]</scope>
    <source>
        <strain evidence="2 3">CBS 650.93</strain>
    </source>
</reference>
<dbReference type="RefSeq" id="XP_013267915.1">
    <property type="nucleotide sequence ID" value="XM_013412461.1"/>
</dbReference>
<gene>
    <name evidence="2" type="ORF">Z518_09844</name>
</gene>